<sequence length="537" mass="57005">MTLTDIPLQQLRPTAAYAYTDVRQSSGSSGSRGVSAELDGDQHGEYVAELAANGGGINVLERKLGLWSGMALVVGTIIGSGIFSSPALILNSVGSVGMSMVVWVIGAVISVCGCAAYMELGTMLPRSGGEKEYLDVAFPRPRALLPFVFCLSVIAIGFPSGLAADAVVTGVYFVYAATGKPASGHSEWTQRAIGLAVVVTCGLLHGLCSRAAIRLQNLLTVVKVLLLVLIVCVGTVGLANGLKAPRANSFHDAFSGTSRNAHSYVSALFKVFFSYSGYTSLNYSIDELRNPVRNLPRAAMGGLAATTVLYILSNVAFFVVLSPEAIRGAHTAVAGVFFTTAFSATWGQRIIPAFIGLAAFGNVLCGTFSASRVIFEAAREGYLPFARHLGSVNLRFQAPLYALGVGTVLAAVFIVGPPPGEAYDFLIDIGGYPSWVFYGLSVVGLLIMRRTHRDVARPFRTWMSANVLTIATALFMCIVPFVKPSGDATSIPYWAAPLAAVLFIVASIPMWYIQVVVRLGLDRSHYAMQQMSPDGIK</sequence>
<dbReference type="EMBL" id="JANBUP010000439">
    <property type="protein sequence ID" value="KAJ2811440.1"/>
    <property type="molecule type" value="Genomic_DNA"/>
</dbReference>
<evidence type="ECO:0000313" key="1">
    <source>
        <dbReference type="EMBL" id="KAJ2811440.1"/>
    </source>
</evidence>
<gene>
    <name evidence="1" type="ORF">H4S07_002065</name>
</gene>
<accession>A0ACC1LKM3</accession>
<dbReference type="Proteomes" id="UP001140096">
    <property type="component" value="Unassembled WGS sequence"/>
</dbReference>
<keyword evidence="2" id="KW-1185">Reference proteome</keyword>
<proteinExistence type="predicted"/>
<comment type="caution">
    <text evidence="1">The sequence shown here is derived from an EMBL/GenBank/DDBJ whole genome shotgun (WGS) entry which is preliminary data.</text>
</comment>
<evidence type="ECO:0000313" key="2">
    <source>
        <dbReference type="Proteomes" id="UP001140096"/>
    </source>
</evidence>
<name>A0ACC1LKM3_9FUNG</name>
<organism evidence="1 2">
    <name type="scientific">Coemansia furcata</name>
    <dbReference type="NCBI Taxonomy" id="417177"/>
    <lineage>
        <taxon>Eukaryota</taxon>
        <taxon>Fungi</taxon>
        <taxon>Fungi incertae sedis</taxon>
        <taxon>Zoopagomycota</taxon>
        <taxon>Kickxellomycotina</taxon>
        <taxon>Kickxellomycetes</taxon>
        <taxon>Kickxellales</taxon>
        <taxon>Kickxellaceae</taxon>
        <taxon>Coemansia</taxon>
    </lineage>
</organism>
<protein>
    <submittedName>
        <fullName evidence="1">Uncharacterized protein</fullName>
    </submittedName>
</protein>
<reference evidence="1" key="1">
    <citation type="submission" date="2022-07" db="EMBL/GenBank/DDBJ databases">
        <title>Phylogenomic reconstructions and comparative analyses of Kickxellomycotina fungi.</title>
        <authorList>
            <person name="Reynolds N.K."/>
            <person name="Stajich J.E."/>
            <person name="Barry K."/>
            <person name="Grigoriev I.V."/>
            <person name="Crous P."/>
            <person name="Smith M.E."/>
        </authorList>
    </citation>
    <scope>NUCLEOTIDE SEQUENCE</scope>
    <source>
        <strain evidence="1">CBS 102833</strain>
    </source>
</reference>